<gene>
    <name evidence="1" type="primary">g7013</name>
    <name evidence="1" type="ORF">NpPPO83_00007013</name>
</gene>
<accession>A0ACB5SCC4</accession>
<sequence>MENPSSPTVEMLSGGMITIEVGTPPMTFMIHENLAVARSGFFKGALHGHFKESETRKIPIPEDECDLVACLVHWLYTGTLDLALSMAADSEPEQSEEEETLPSEEKDGNTYEDTVGSHEHAWSGLLFELWILGDKLQIPDFQNDITAKIVELSYQVTEHDDGFSSTPSQETLEFVYENTVTNSPLRRLVIDLFILKQPDIPLIRSMGSLSEEIVRDIGRTLIMIWRTESFIHPSQMKDHVTRTYMTGGYTHARES</sequence>
<dbReference type="Proteomes" id="UP001165186">
    <property type="component" value="Unassembled WGS sequence"/>
</dbReference>
<proteinExistence type="predicted"/>
<dbReference type="EMBL" id="BSXG01000255">
    <property type="protein sequence ID" value="GME34681.1"/>
    <property type="molecule type" value="Genomic_DNA"/>
</dbReference>
<name>A0ACB5SCC4_9PEZI</name>
<keyword evidence="2" id="KW-1185">Reference proteome</keyword>
<reference evidence="1" key="1">
    <citation type="submission" date="2024-09" db="EMBL/GenBank/DDBJ databases">
        <title>Draft Genome Sequences of Neofusicoccum parvum.</title>
        <authorList>
            <person name="Ashida A."/>
            <person name="Camagna M."/>
            <person name="Tanaka A."/>
            <person name="Takemoto D."/>
        </authorList>
    </citation>
    <scope>NUCLEOTIDE SEQUENCE</scope>
    <source>
        <strain evidence="1">PPO83</strain>
    </source>
</reference>
<comment type="caution">
    <text evidence="1">The sequence shown here is derived from an EMBL/GenBank/DDBJ whole genome shotgun (WGS) entry which is preliminary data.</text>
</comment>
<protein>
    <submittedName>
        <fullName evidence="1">Uncharacterized protein</fullName>
    </submittedName>
</protein>
<organism evidence="1 2">
    <name type="scientific">Neofusicoccum parvum</name>
    <dbReference type="NCBI Taxonomy" id="310453"/>
    <lineage>
        <taxon>Eukaryota</taxon>
        <taxon>Fungi</taxon>
        <taxon>Dikarya</taxon>
        <taxon>Ascomycota</taxon>
        <taxon>Pezizomycotina</taxon>
        <taxon>Dothideomycetes</taxon>
        <taxon>Dothideomycetes incertae sedis</taxon>
        <taxon>Botryosphaeriales</taxon>
        <taxon>Botryosphaeriaceae</taxon>
        <taxon>Neofusicoccum</taxon>
    </lineage>
</organism>
<evidence type="ECO:0000313" key="1">
    <source>
        <dbReference type="EMBL" id="GME34681.1"/>
    </source>
</evidence>
<evidence type="ECO:0000313" key="2">
    <source>
        <dbReference type="Proteomes" id="UP001165186"/>
    </source>
</evidence>